<feature type="compositionally biased region" description="Low complexity" evidence="1">
    <location>
        <begin position="97"/>
        <end position="114"/>
    </location>
</feature>
<feature type="signal peptide" evidence="2">
    <location>
        <begin position="1"/>
        <end position="19"/>
    </location>
</feature>
<keyword evidence="2" id="KW-0732">Signal</keyword>
<reference evidence="3" key="1">
    <citation type="journal article" date="2020" name="Stud. Mycol.">
        <title>101 Dothideomycetes genomes: a test case for predicting lifestyles and emergence of pathogens.</title>
        <authorList>
            <person name="Haridas S."/>
            <person name="Albert R."/>
            <person name="Binder M."/>
            <person name="Bloem J."/>
            <person name="Labutti K."/>
            <person name="Salamov A."/>
            <person name="Andreopoulos B."/>
            <person name="Baker S."/>
            <person name="Barry K."/>
            <person name="Bills G."/>
            <person name="Bluhm B."/>
            <person name="Cannon C."/>
            <person name="Castanera R."/>
            <person name="Culley D."/>
            <person name="Daum C."/>
            <person name="Ezra D."/>
            <person name="Gonzalez J."/>
            <person name="Henrissat B."/>
            <person name="Kuo A."/>
            <person name="Liang C."/>
            <person name="Lipzen A."/>
            <person name="Lutzoni F."/>
            <person name="Magnuson J."/>
            <person name="Mondo S."/>
            <person name="Nolan M."/>
            <person name="Ohm R."/>
            <person name="Pangilinan J."/>
            <person name="Park H.-J."/>
            <person name="Ramirez L."/>
            <person name="Alfaro M."/>
            <person name="Sun H."/>
            <person name="Tritt A."/>
            <person name="Yoshinaga Y."/>
            <person name="Zwiers L.-H."/>
            <person name="Turgeon B."/>
            <person name="Goodwin S."/>
            <person name="Spatafora J."/>
            <person name="Crous P."/>
            <person name="Grigoriev I."/>
        </authorList>
    </citation>
    <scope>NUCLEOTIDE SEQUENCE</scope>
    <source>
        <strain evidence="3">CBS 109.77</strain>
    </source>
</reference>
<dbReference type="EMBL" id="MU001788">
    <property type="protein sequence ID" value="KAF2798238.1"/>
    <property type="molecule type" value="Genomic_DNA"/>
</dbReference>
<organism evidence="3 4">
    <name type="scientific">Melanomma pulvis-pyrius CBS 109.77</name>
    <dbReference type="NCBI Taxonomy" id="1314802"/>
    <lineage>
        <taxon>Eukaryota</taxon>
        <taxon>Fungi</taxon>
        <taxon>Dikarya</taxon>
        <taxon>Ascomycota</taxon>
        <taxon>Pezizomycotina</taxon>
        <taxon>Dothideomycetes</taxon>
        <taxon>Pleosporomycetidae</taxon>
        <taxon>Pleosporales</taxon>
        <taxon>Melanommataceae</taxon>
        <taxon>Melanomma</taxon>
    </lineage>
</organism>
<name>A0A6A6XPX8_9PLEO</name>
<protein>
    <submittedName>
        <fullName evidence="3">Uncharacterized protein</fullName>
    </submittedName>
</protein>
<proteinExistence type="predicted"/>
<keyword evidence="4" id="KW-1185">Reference proteome</keyword>
<evidence type="ECO:0000256" key="1">
    <source>
        <dbReference type="SAM" id="MobiDB-lite"/>
    </source>
</evidence>
<gene>
    <name evidence="3" type="ORF">K505DRAFT_414497</name>
</gene>
<feature type="region of interest" description="Disordered" evidence="1">
    <location>
        <begin position="97"/>
        <end position="133"/>
    </location>
</feature>
<accession>A0A6A6XPX8</accession>
<feature type="compositionally biased region" description="Polar residues" evidence="1">
    <location>
        <begin position="123"/>
        <end position="133"/>
    </location>
</feature>
<feature type="chain" id="PRO_5025481199" evidence="2">
    <location>
        <begin position="20"/>
        <end position="165"/>
    </location>
</feature>
<evidence type="ECO:0000256" key="2">
    <source>
        <dbReference type="SAM" id="SignalP"/>
    </source>
</evidence>
<dbReference type="Proteomes" id="UP000799757">
    <property type="component" value="Unassembled WGS sequence"/>
</dbReference>
<dbReference type="AlphaFoldDB" id="A0A6A6XPX8"/>
<feature type="region of interest" description="Disordered" evidence="1">
    <location>
        <begin position="45"/>
        <end position="84"/>
    </location>
</feature>
<evidence type="ECO:0000313" key="4">
    <source>
        <dbReference type="Proteomes" id="UP000799757"/>
    </source>
</evidence>
<evidence type="ECO:0000313" key="3">
    <source>
        <dbReference type="EMBL" id="KAF2798238.1"/>
    </source>
</evidence>
<sequence length="165" mass="15671">MRFYGLVVLVASLVAATVATDGHECNTVTATVTVTVDTCKTAPPVVPPPGIPTTSGNGPAPPTSVPGKPTGSEPSSIAPVSSVGVSSTGVTGVSTGVPSTVVPPVGTSVGTSSVATTGEHHSATGTTSSPPAQSTNAALVFGPDVGMGAIAVAGVVINAAMALVV</sequence>